<reference evidence="1 2" key="3">
    <citation type="journal article" date="2022" name="Microbiol. Spectr.">
        <title>Folding features and dynamics of 3D genome architecture in plant fungal pathogens.</title>
        <authorList>
            <person name="Xia C."/>
        </authorList>
    </citation>
    <scope>NUCLEOTIDE SEQUENCE [LARGE SCALE GENOMIC DNA]</scope>
    <source>
        <strain evidence="1 2">93-210</strain>
    </source>
</reference>
<name>A0ACC0ES30_9BASI</name>
<proteinExistence type="predicted"/>
<sequence length="238" mass="25815">MTIEGTLVEEAAEPQDSEEEPHSDLEIMNTTPEDKYRYEVIHTDIGDEISINAIQGDSNPPQSWEPSMELGHISDTKLLTNKPETGRCYTLGKTSSTTVIFQNSPTKALLDIGALCFCTSSSFLNKCYPSWSHHLLPVPIAKFSSCKASMKALGIVVMPLIFPHSKGSLRLPVELVVMQDNKVGYWVPGTRRRVPLTPSVHPPGGAGCGAGCLLWGEKPAGTRVPGYPPASQVQPSKT</sequence>
<reference evidence="2" key="1">
    <citation type="journal article" date="2018" name="BMC Genomics">
        <title>Genomic insights into host adaptation between the wheat stripe rust pathogen (Puccinia striiformis f. sp. tritici) and the barley stripe rust pathogen (Puccinia striiformis f. sp. hordei).</title>
        <authorList>
            <person name="Xia C."/>
            <person name="Wang M."/>
            <person name="Yin C."/>
            <person name="Cornejo O.E."/>
            <person name="Hulbert S.H."/>
            <person name="Chen X."/>
        </authorList>
    </citation>
    <scope>NUCLEOTIDE SEQUENCE [LARGE SCALE GENOMIC DNA]</scope>
    <source>
        <strain evidence="2">93-210</strain>
    </source>
</reference>
<dbReference type="Proteomes" id="UP001060170">
    <property type="component" value="Chromosome 3"/>
</dbReference>
<protein>
    <submittedName>
        <fullName evidence="1">Uncharacterized protein</fullName>
    </submittedName>
</protein>
<organism evidence="1 2">
    <name type="scientific">Puccinia striiformis f. sp. tritici</name>
    <dbReference type="NCBI Taxonomy" id="168172"/>
    <lineage>
        <taxon>Eukaryota</taxon>
        <taxon>Fungi</taxon>
        <taxon>Dikarya</taxon>
        <taxon>Basidiomycota</taxon>
        <taxon>Pucciniomycotina</taxon>
        <taxon>Pucciniomycetes</taxon>
        <taxon>Pucciniales</taxon>
        <taxon>Pucciniaceae</taxon>
        <taxon>Puccinia</taxon>
    </lineage>
</organism>
<reference evidence="2" key="2">
    <citation type="journal article" date="2018" name="Mol. Plant Microbe Interact.">
        <title>Genome sequence resources for the wheat stripe rust pathogen (Puccinia striiformis f. sp. tritici) and the barley stripe rust pathogen (Puccinia striiformis f. sp. hordei).</title>
        <authorList>
            <person name="Xia C."/>
            <person name="Wang M."/>
            <person name="Yin C."/>
            <person name="Cornejo O.E."/>
            <person name="Hulbert S.H."/>
            <person name="Chen X."/>
        </authorList>
    </citation>
    <scope>NUCLEOTIDE SEQUENCE [LARGE SCALE GENOMIC DNA]</scope>
    <source>
        <strain evidence="2">93-210</strain>
    </source>
</reference>
<comment type="caution">
    <text evidence="1">The sequence shown here is derived from an EMBL/GenBank/DDBJ whole genome shotgun (WGS) entry which is preliminary data.</text>
</comment>
<evidence type="ECO:0000313" key="2">
    <source>
        <dbReference type="Proteomes" id="UP001060170"/>
    </source>
</evidence>
<gene>
    <name evidence="1" type="ORF">MJO28_003049</name>
</gene>
<evidence type="ECO:0000313" key="1">
    <source>
        <dbReference type="EMBL" id="KAI7959258.1"/>
    </source>
</evidence>
<keyword evidence="2" id="KW-1185">Reference proteome</keyword>
<accession>A0ACC0ES30</accession>
<dbReference type="EMBL" id="CM045867">
    <property type="protein sequence ID" value="KAI7959258.1"/>
    <property type="molecule type" value="Genomic_DNA"/>
</dbReference>